<keyword evidence="2" id="KW-0575">Peroxidase</keyword>
<dbReference type="AlphaFoldDB" id="A0A840APP8"/>
<organism evidence="2 3">
    <name type="scientific">Kaistia hirudinis</name>
    <dbReference type="NCBI Taxonomy" id="1293440"/>
    <lineage>
        <taxon>Bacteria</taxon>
        <taxon>Pseudomonadati</taxon>
        <taxon>Pseudomonadota</taxon>
        <taxon>Alphaproteobacteria</taxon>
        <taxon>Hyphomicrobiales</taxon>
        <taxon>Kaistiaceae</taxon>
        <taxon>Kaistia</taxon>
    </lineage>
</organism>
<protein>
    <submittedName>
        <fullName evidence="2">AhpD family alkylhydroperoxidase</fullName>
    </submittedName>
</protein>
<dbReference type="SUPFAM" id="SSF69118">
    <property type="entry name" value="AhpD-like"/>
    <property type="match status" value="1"/>
</dbReference>
<keyword evidence="2" id="KW-0560">Oxidoreductase</keyword>
<dbReference type="Pfam" id="PF02627">
    <property type="entry name" value="CMD"/>
    <property type="match status" value="1"/>
</dbReference>
<evidence type="ECO:0000259" key="1">
    <source>
        <dbReference type="Pfam" id="PF02627"/>
    </source>
</evidence>
<dbReference type="PANTHER" id="PTHR34846:SF10">
    <property type="entry name" value="CYTOPLASMIC PROTEIN"/>
    <property type="match status" value="1"/>
</dbReference>
<dbReference type="GO" id="GO:0051920">
    <property type="term" value="F:peroxiredoxin activity"/>
    <property type="evidence" value="ECO:0007669"/>
    <property type="project" value="InterPro"/>
</dbReference>
<gene>
    <name evidence="2" type="ORF">GGR25_003388</name>
</gene>
<reference evidence="2 3" key="1">
    <citation type="submission" date="2020-08" db="EMBL/GenBank/DDBJ databases">
        <title>Genomic Encyclopedia of Type Strains, Phase IV (KMG-IV): sequencing the most valuable type-strain genomes for metagenomic binning, comparative biology and taxonomic classification.</title>
        <authorList>
            <person name="Goeker M."/>
        </authorList>
    </citation>
    <scope>NUCLEOTIDE SEQUENCE [LARGE SCALE GENOMIC DNA]</scope>
    <source>
        <strain evidence="2 3">DSM 25966</strain>
    </source>
</reference>
<evidence type="ECO:0000313" key="2">
    <source>
        <dbReference type="EMBL" id="MBB3932330.1"/>
    </source>
</evidence>
<comment type="caution">
    <text evidence="2">The sequence shown here is derived from an EMBL/GenBank/DDBJ whole genome shotgun (WGS) entry which is preliminary data.</text>
</comment>
<dbReference type="InterPro" id="IPR004675">
    <property type="entry name" value="AhpD_core"/>
</dbReference>
<dbReference type="InterPro" id="IPR029032">
    <property type="entry name" value="AhpD-like"/>
</dbReference>
<evidence type="ECO:0000313" key="3">
    <source>
        <dbReference type="Proteomes" id="UP000553963"/>
    </source>
</evidence>
<feature type="domain" description="Carboxymuconolactone decarboxylase-like" evidence="1">
    <location>
        <begin position="12"/>
        <end position="94"/>
    </location>
</feature>
<proteinExistence type="predicted"/>
<keyword evidence="3" id="KW-1185">Reference proteome</keyword>
<accession>A0A840APP8</accession>
<dbReference type="PANTHER" id="PTHR34846">
    <property type="entry name" value="4-CARBOXYMUCONOLACTONE DECARBOXYLASE FAMILY PROTEIN (AFU_ORTHOLOGUE AFUA_6G11590)"/>
    <property type="match status" value="1"/>
</dbReference>
<dbReference type="Proteomes" id="UP000553963">
    <property type="component" value="Unassembled WGS sequence"/>
</dbReference>
<dbReference type="Gene3D" id="1.20.1290.10">
    <property type="entry name" value="AhpD-like"/>
    <property type="match status" value="1"/>
</dbReference>
<dbReference type="InterPro" id="IPR003779">
    <property type="entry name" value="CMD-like"/>
</dbReference>
<dbReference type="RefSeq" id="WP_183399975.1">
    <property type="nucleotide sequence ID" value="NZ_JACIDS010000004.1"/>
</dbReference>
<dbReference type="NCBIfam" id="TIGR00778">
    <property type="entry name" value="ahpD_dom"/>
    <property type="match status" value="1"/>
</dbReference>
<sequence length="155" mass="17006">MSERLNFAAAAPEAYKAMFGVSQYVAQSSIEHSLAELVKIRASQINGCANCLHMHTADARKAGESEERIYLLSAWRESMLYTPREKAALAWTEALTLLPQSGASDADYALLAEHFSPREQVDLTLAISAINSWNRLAVGFRTVHPNEKKAARAAA</sequence>
<dbReference type="EMBL" id="JACIDS010000004">
    <property type="protein sequence ID" value="MBB3932330.1"/>
    <property type="molecule type" value="Genomic_DNA"/>
</dbReference>
<name>A0A840APP8_9HYPH</name>